<dbReference type="Gene3D" id="2.70.150.10">
    <property type="entry name" value="Calcium-transporting ATPase, cytoplasmic transduction domain A"/>
    <property type="match status" value="1"/>
</dbReference>
<gene>
    <name evidence="17" type="ORF">BS47DRAFT_1457376</name>
</gene>
<proteinExistence type="inferred from homology"/>
<dbReference type="Pfam" id="PF00702">
    <property type="entry name" value="Hydrolase"/>
    <property type="match status" value="1"/>
</dbReference>
<dbReference type="PROSITE" id="PS00154">
    <property type="entry name" value="ATPASE_E1_E2"/>
    <property type="match status" value="1"/>
</dbReference>
<comment type="subcellular location">
    <subcellularLocation>
        <location evidence="1">Endomembrane system</location>
        <topology evidence="1">Multi-pass membrane protein</topology>
    </subcellularLocation>
    <subcellularLocation>
        <location evidence="15">Membrane</location>
    </subcellularLocation>
</comment>
<evidence type="ECO:0000313" key="18">
    <source>
        <dbReference type="Proteomes" id="UP000886523"/>
    </source>
</evidence>
<dbReference type="NCBIfam" id="TIGR01525">
    <property type="entry name" value="ATPase-IB_hvy"/>
    <property type="match status" value="1"/>
</dbReference>
<dbReference type="InterPro" id="IPR023299">
    <property type="entry name" value="ATPase_P-typ_cyto_dom_N"/>
</dbReference>
<dbReference type="Pfam" id="PF00403">
    <property type="entry name" value="HMA"/>
    <property type="match status" value="2"/>
</dbReference>
<dbReference type="GO" id="GO:0016020">
    <property type="term" value="C:membrane"/>
    <property type="evidence" value="ECO:0007669"/>
    <property type="project" value="UniProtKB-SubCell"/>
</dbReference>
<dbReference type="SFLD" id="SFLDG00002">
    <property type="entry name" value="C1.7:_P-type_atpase_like"/>
    <property type="match status" value="1"/>
</dbReference>
<feature type="transmembrane region" description="Helical" evidence="15">
    <location>
        <begin position="1090"/>
        <end position="1110"/>
    </location>
</feature>
<evidence type="ECO:0000256" key="8">
    <source>
        <dbReference type="ARBA" id="ARBA00022840"/>
    </source>
</evidence>
<dbReference type="GO" id="GO:0043682">
    <property type="term" value="F:P-type divalent copper transporter activity"/>
    <property type="evidence" value="ECO:0007669"/>
    <property type="project" value="TreeGrafter"/>
</dbReference>
<dbReference type="PROSITE" id="PS50846">
    <property type="entry name" value="HMA_2"/>
    <property type="match status" value="2"/>
</dbReference>
<keyword evidence="4 15" id="KW-0812">Transmembrane</keyword>
<feature type="transmembrane region" description="Helical" evidence="15">
    <location>
        <begin position="477"/>
        <end position="501"/>
    </location>
</feature>
<feature type="domain" description="HMA" evidence="16">
    <location>
        <begin position="218"/>
        <end position="284"/>
    </location>
</feature>
<evidence type="ECO:0000256" key="9">
    <source>
        <dbReference type="ARBA" id="ARBA00022842"/>
    </source>
</evidence>
<dbReference type="Gene3D" id="3.30.70.100">
    <property type="match status" value="2"/>
</dbReference>
<dbReference type="InterPro" id="IPR023298">
    <property type="entry name" value="ATPase_P-typ_TM_dom_sf"/>
</dbReference>
<dbReference type="InterPro" id="IPR027256">
    <property type="entry name" value="P-typ_ATPase_IB"/>
</dbReference>
<dbReference type="CDD" id="cd00371">
    <property type="entry name" value="HMA"/>
    <property type="match status" value="3"/>
</dbReference>
<dbReference type="PANTHER" id="PTHR43520:SF32">
    <property type="entry name" value="COPPER RESISTANCE P-TYPE ATPASE (EUROFUNG)"/>
    <property type="match status" value="1"/>
</dbReference>
<dbReference type="Proteomes" id="UP000886523">
    <property type="component" value="Unassembled WGS sequence"/>
</dbReference>
<dbReference type="InterPro" id="IPR044492">
    <property type="entry name" value="P_typ_ATPase_HD_dom"/>
</dbReference>
<dbReference type="SUPFAM" id="SSF81660">
    <property type="entry name" value="Metal cation-transporting ATPase, ATP-binding domain N"/>
    <property type="match status" value="1"/>
</dbReference>
<feature type="transmembrane region" description="Helical" evidence="15">
    <location>
        <begin position="689"/>
        <end position="714"/>
    </location>
</feature>
<dbReference type="NCBIfam" id="TIGR00003">
    <property type="entry name" value="copper ion binding protein"/>
    <property type="match status" value="2"/>
</dbReference>
<feature type="transmembrane region" description="Helical" evidence="15">
    <location>
        <begin position="1122"/>
        <end position="1141"/>
    </location>
</feature>
<evidence type="ECO:0000256" key="6">
    <source>
        <dbReference type="ARBA" id="ARBA00022737"/>
    </source>
</evidence>
<sequence length="1143" mass="122410">METLVVPSIHCSSCEAYVRSVLSSLPIRSLSVDLIRHTLSYMLPNGADPATGESVLHSVRRLLSDGGYDVESPKPLKQPFFQRVKHVFLDSERRHHQRHLRHCSACQAEAAGDPSIADKKEGPSTLEVRIHDPSKAKLQETRLSIEGMTCSSCSGAITRSVLSQPGVSTVDVNLVLNSAVVVHDPDVLSIESLISEIEDLGYGATLVDFHLLSKQVLRRTTFGLVGMTCSACSGSIEAGVKALPSVTSVSVSLLGNSMEVKYDPSVTSLETIIETVSDLGYEALQWETSDAEVSTVKATNERVIQITIDGMLEYVHVIFEKVNARLESLGVISFTPVTITNPRSTIKYTPSESLSIRTILDFPPPLKATLYSPPSIITRSRDVQERETWRVTKLFFISFLIAIPTLVIGVVGMSVLPKHNAFRQWSETPIWGGAMRSVIALWILATLVQSVVGRHFYERAWKGAFGASKGHWHWSRLIHFGNMDLLVALSTSAAYLASVGMMAQDVHRGAAAVMEFGGSGTYFDSCVFLMFFILMGRVLEGRAKVKTGDAIALLGSMKPETALLVSSEQQPEKFRLGSDGFPEGYSSTLIPVDYIEIGDYLLIQPGAVPPADGTIISGSTTFDESSLTGEFLPVSKTVDDAVMTGTTNLTTPIVIRVINIGDETMLQKIVRAVAEGQSRKAPIERLADSITAVFIPAVVWLSLIVLIIWLSVTLSHAIPDSFLPSNRTSNGDRVFFAFEFAISCLVIACPCGIGLAAPTAQAVGSGMAAKAGILAQGGGEAFQMAAGVDTVVFDKTGTLTLGEAVVAGVQAAKGIDDWVFHATRLMEEGSSHPLAMAIAKYCADTYGTTSAAVRLLQSEEVSGKGVKATVALADGTQHWVFVGNESFILSDNHGSVAADMLSPQVRMWRESGYSVVLVAVSSIQKDGSVGDCIVQTFLAISDSIRPEAGSTVASLQASGKEVFMLTGDNEITARAVASKLGIDSEHVVAGVLPQGKADFISKLRDRRLMKRNWYALHATERQSVVAFCGDGLNDTAALAAADVGVALAHGSQVTISAASFVLLSKNSIPSSLITLLNVSRKVYARQKMNFGWALVYNVALIPVAAGAFYAHNHARLPPVWSALAMALSSVSVVLSSLALQIGL</sequence>
<dbReference type="InterPro" id="IPR008250">
    <property type="entry name" value="ATPase_P-typ_transduc_dom_A_sf"/>
</dbReference>
<dbReference type="InterPro" id="IPR023214">
    <property type="entry name" value="HAD_sf"/>
</dbReference>
<keyword evidence="12" id="KW-0186">Copper</keyword>
<organism evidence="17 18">
    <name type="scientific">Hydnum rufescens UP504</name>
    <dbReference type="NCBI Taxonomy" id="1448309"/>
    <lineage>
        <taxon>Eukaryota</taxon>
        <taxon>Fungi</taxon>
        <taxon>Dikarya</taxon>
        <taxon>Basidiomycota</taxon>
        <taxon>Agaricomycotina</taxon>
        <taxon>Agaricomycetes</taxon>
        <taxon>Cantharellales</taxon>
        <taxon>Hydnaceae</taxon>
        <taxon>Hydnum</taxon>
    </lineage>
</organism>
<dbReference type="GO" id="GO:0055070">
    <property type="term" value="P:copper ion homeostasis"/>
    <property type="evidence" value="ECO:0007669"/>
    <property type="project" value="TreeGrafter"/>
</dbReference>
<evidence type="ECO:0000256" key="7">
    <source>
        <dbReference type="ARBA" id="ARBA00022741"/>
    </source>
</evidence>
<keyword evidence="8 15" id="KW-0067">ATP-binding</keyword>
<keyword evidence="5 15" id="KW-0479">Metal-binding</keyword>
<dbReference type="OrthoDB" id="432719at2759"/>
<evidence type="ECO:0000256" key="2">
    <source>
        <dbReference type="ARBA" id="ARBA00006024"/>
    </source>
</evidence>
<dbReference type="GO" id="GO:0016887">
    <property type="term" value="F:ATP hydrolysis activity"/>
    <property type="evidence" value="ECO:0007669"/>
    <property type="project" value="InterPro"/>
</dbReference>
<keyword evidence="6" id="KW-0677">Repeat</keyword>
<keyword evidence="9" id="KW-0460">Magnesium</keyword>
<reference evidence="17" key="1">
    <citation type="journal article" date="2020" name="Nat. Commun.">
        <title>Large-scale genome sequencing of mycorrhizal fungi provides insights into the early evolution of symbiotic traits.</title>
        <authorList>
            <person name="Miyauchi S."/>
            <person name="Kiss E."/>
            <person name="Kuo A."/>
            <person name="Drula E."/>
            <person name="Kohler A."/>
            <person name="Sanchez-Garcia M."/>
            <person name="Morin E."/>
            <person name="Andreopoulos B."/>
            <person name="Barry K.W."/>
            <person name="Bonito G."/>
            <person name="Buee M."/>
            <person name="Carver A."/>
            <person name="Chen C."/>
            <person name="Cichocki N."/>
            <person name="Clum A."/>
            <person name="Culley D."/>
            <person name="Crous P.W."/>
            <person name="Fauchery L."/>
            <person name="Girlanda M."/>
            <person name="Hayes R.D."/>
            <person name="Keri Z."/>
            <person name="LaButti K."/>
            <person name="Lipzen A."/>
            <person name="Lombard V."/>
            <person name="Magnuson J."/>
            <person name="Maillard F."/>
            <person name="Murat C."/>
            <person name="Nolan M."/>
            <person name="Ohm R.A."/>
            <person name="Pangilinan J."/>
            <person name="Pereira M.F."/>
            <person name="Perotto S."/>
            <person name="Peter M."/>
            <person name="Pfister S."/>
            <person name="Riley R."/>
            <person name="Sitrit Y."/>
            <person name="Stielow J.B."/>
            <person name="Szollosi G."/>
            <person name="Zifcakova L."/>
            <person name="Stursova M."/>
            <person name="Spatafora J.W."/>
            <person name="Tedersoo L."/>
            <person name="Vaario L.M."/>
            <person name="Yamada A."/>
            <person name="Yan M."/>
            <person name="Wang P."/>
            <person name="Xu J."/>
            <person name="Bruns T."/>
            <person name="Baldrian P."/>
            <person name="Vilgalys R."/>
            <person name="Dunand C."/>
            <person name="Henrissat B."/>
            <person name="Grigoriev I.V."/>
            <person name="Hibbett D."/>
            <person name="Nagy L.G."/>
            <person name="Martin F.M."/>
        </authorList>
    </citation>
    <scope>NUCLEOTIDE SEQUENCE</scope>
    <source>
        <strain evidence="17">UP504</strain>
    </source>
</reference>
<feature type="transmembrane region" description="Helical" evidence="15">
    <location>
        <begin position="734"/>
        <end position="757"/>
    </location>
</feature>
<evidence type="ECO:0000256" key="12">
    <source>
        <dbReference type="ARBA" id="ARBA00023008"/>
    </source>
</evidence>
<dbReference type="PROSITE" id="PS01047">
    <property type="entry name" value="HMA_1"/>
    <property type="match status" value="3"/>
</dbReference>
<evidence type="ECO:0000256" key="15">
    <source>
        <dbReference type="RuleBase" id="RU362081"/>
    </source>
</evidence>
<protein>
    <recommendedName>
        <fullName evidence="16">HMA domain-containing protein</fullName>
    </recommendedName>
</protein>
<evidence type="ECO:0000256" key="11">
    <source>
        <dbReference type="ARBA" id="ARBA00022989"/>
    </source>
</evidence>
<dbReference type="AlphaFoldDB" id="A0A9P6DTT1"/>
<accession>A0A9P6DTT1</accession>
<dbReference type="SUPFAM" id="SSF81653">
    <property type="entry name" value="Calcium ATPase, transduction domain A"/>
    <property type="match status" value="1"/>
</dbReference>
<dbReference type="FunFam" id="3.30.70.100:FF:000001">
    <property type="entry name" value="ATPase copper transporting beta"/>
    <property type="match status" value="2"/>
</dbReference>
<dbReference type="Gene3D" id="3.40.1110.10">
    <property type="entry name" value="Calcium-transporting ATPase, cytoplasmic domain N"/>
    <property type="match status" value="1"/>
</dbReference>
<feature type="domain" description="HMA" evidence="16">
    <location>
        <begin position="139"/>
        <end position="205"/>
    </location>
</feature>
<dbReference type="SFLD" id="SFLDS00003">
    <property type="entry name" value="Haloacid_Dehalogenase"/>
    <property type="match status" value="1"/>
</dbReference>
<evidence type="ECO:0000256" key="13">
    <source>
        <dbReference type="ARBA" id="ARBA00023065"/>
    </source>
</evidence>
<dbReference type="GO" id="GO:0005524">
    <property type="term" value="F:ATP binding"/>
    <property type="evidence" value="ECO:0007669"/>
    <property type="project" value="UniProtKB-UniRule"/>
</dbReference>
<comment type="similarity">
    <text evidence="2 15">Belongs to the cation transport ATPase (P-type) (TC 3.A.3) family. Type IB subfamily.</text>
</comment>
<dbReference type="PRINTS" id="PR00119">
    <property type="entry name" value="CATATPASE"/>
</dbReference>
<evidence type="ECO:0000256" key="14">
    <source>
        <dbReference type="ARBA" id="ARBA00023136"/>
    </source>
</evidence>
<keyword evidence="11 15" id="KW-1133">Transmembrane helix</keyword>
<dbReference type="InterPro" id="IPR001757">
    <property type="entry name" value="P_typ_ATPase"/>
</dbReference>
<dbReference type="InterPro" id="IPR059000">
    <property type="entry name" value="ATPase_P-type_domA"/>
</dbReference>
<dbReference type="InterPro" id="IPR017969">
    <property type="entry name" value="Heavy-metal-associated_CS"/>
</dbReference>
<comment type="caution">
    <text evidence="17">The sequence shown here is derived from an EMBL/GenBank/DDBJ whole genome shotgun (WGS) entry which is preliminary data.</text>
</comment>
<keyword evidence="13" id="KW-0406">Ion transport</keyword>
<evidence type="ECO:0000256" key="10">
    <source>
        <dbReference type="ARBA" id="ARBA00022967"/>
    </source>
</evidence>
<dbReference type="InterPro" id="IPR006122">
    <property type="entry name" value="HMA_Cu_ion-bd"/>
</dbReference>
<dbReference type="Gene3D" id="3.40.50.1000">
    <property type="entry name" value="HAD superfamily/HAD-like"/>
    <property type="match status" value="1"/>
</dbReference>
<dbReference type="InterPro" id="IPR036163">
    <property type="entry name" value="HMA_dom_sf"/>
</dbReference>
<keyword evidence="10" id="KW-1278">Translocase</keyword>
<dbReference type="SFLD" id="SFLDF00027">
    <property type="entry name" value="p-type_atpase"/>
    <property type="match status" value="1"/>
</dbReference>
<dbReference type="GO" id="GO:0005507">
    <property type="term" value="F:copper ion binding"/>
    <property type="evidence" value="ECO:0007669"/>
    <property type="project" value="InterPro"/>
</dbReference>
<feature type="transmembrane region" description="Helical" evidence="15">
    <location>
        <begin position="394"/>
        <end position="417"/>
    </location>
</feature>
<dbReference type="InterPro" id="IPR006121">
    <property type="entry name" value="HMA_dom"/>
</dbReference>
<feature type="transmembrane region" description="Helical" evidence="15">
    <location>
        <begin position="521"/>
        <end position="539"/>
    </location>
</feature>
<keyword evidence="7 15" id="KW-0547">Nucleotide-binding</keyword>
<feature type="transmembrane region" description="Helical" evidence="15">
    <location>
        <begin position="437"/>
        <end position="457"/>
    </location>
</feature>
<evidence type="ECO:0000256" key="4">
    <source>
        <dbReference type="ARBA" id="ARBA00022692"/>
    </source>
</evidence>
<dbReference type="PANTHER" id="PTHR43520">
    <property type="entry name" value="ATP7, ISOFORM B"/>
    <property type="match status" value="1"/>
</dbReference>
<dbReference type="SUPFAM" id="SSF56784">
    <property type="entry name" value="HAD-like"/>
    <property type="match status" value="1"/>
</dbReference>
<dbReference type="SUPFAM" id="SSF81665">
    <property type="entry name" value="Calcium ATPase, transmembrane domain M"/>
    <property type="match status" value="1"/>
</dbReference>
<keyword evidence="14 15" id="KW-0472">Membrane</keyword>
<keyword evidence="18" id="KW-1185">Reference proteome</keyword>
<dbReference type="PROSITE" id="PS01229">
    <property type="entry name" value="COF_2"/>
    <property type="match status" value="1"/>
</dbReference>
<evidence type="ECO:0000256" key="1">
    <source>
        <dbReference type="ARBA" id="ARBA00004127"/>
    </source>
</evidence>
<evidence type="ECO:0000256" key="5">
    <source>
        <dbReference type="ARBA" id="ARBA00022723"/>
    </source>
</evidence>
<evidence type="ECO:0000256" key="3">
    <source>
        <dbReference type="ARBA" id="ARBA00022448"/>
    </source>
</evidence>
<evidence type="ECO:0000259" key="16">
    <source>
        <dbReference type="PROSITE" id="PS50846"/>
    </source>
</evidence>
<evidence type="ECO:0000313" key="17">
    <source>
        <dbReference type="EMBL" id="KAF9513562.1"/>
    </source>
</evidence>
<dbReference type="SUPFAM" id="SSF55008">
    <property type="entry name" value="HMA, heavy metal-associated domain"/>
    <property type="match status" value="2"/>
</dbReference>
<dbReference type="InterPro" id="IPR036412">
    <property type="entry name" value="HAD-like_sf"/>
</dbReference>
<dbReference type="InterPro" id="IPR018303">
    <property type="entry name" value="ATPase_P-typ_P_site"/>
</dbReference>
<dbReference type="EMBL" id="MU128970">
    <property type="protein sequence ID" value="KAF9513562.1"/>
    <property type="molecule type" value="Genomic_DNA"/>
</dbReference>
<keyword evidence="3" id="KW-0813">Transport</keyword>
<name>A0A9P6DTT1_9AGAM</name>
<dbReference type="Pfam" id="PF00122">
    <property type="entry name" value="E1-E2_ATPase"/>
    <property type="match status" value="1"/>
</dbReference>
<dbReference type="NCBIfam" id="TIGR01494">
    <property type="entry name" value="ATPase_P-type"/>
    <property type="match status" value="1"/>
</dbReference>